<name>A0A8J2K6Z3_9HEXA</name>
<proteinExistence type="predicted"/>
<keyword evidence="2" id="KW-1185">Reference proteome</keyword>
<dbReference type="EMBL" id="CAJVCH010190850">
    <property type="protein sequence ID" value="CAG7730222.1"/>
    <property type="molecule type" value="Genomic_DNA"/>
</dbReference>
<dbReference type="Proteomes" id="UP000708208">
    <property type="component" value="Unassembled WGS sequence"/>
</dbReference>
<gene>
    <name evidence="1" type="ORF">AFUS01_LOCUS18883</name>
</gene>
<protein>
    <submittedName>
        <fullName evidence="1">Uncharacterized protein</fullName>
    </submittedName>
</protein>
<evidence type="ECO:0000313" key="2">
    <source>
        <dbReference type="Proteomes" id="UP000708208"/>
    </source>
</evidence>
<evidence type="ECO:0000313" key="1">
    <source>
        <dbReference type="EMBL" id="CAG7730222.1"/>
    </source>
</evidence>
<comment type="caution">
    <text evidence="1">The sequence shown here is derived from an EMBL/GenBank/DDBJ whole genome shotgun (WGS) entry which is preliminary data.</text>
</comment>
<sequence>MSLEVVCCNPLGKHLKPCQASRKTKCNFRSITETLRISSAVLLPLNAYICNPCRLAVLRKPAGNSNGDFASGPDYPISEACTEMASTSFQCEDAGQQMQKTTMYARRIRYVFYFMFMFT</sequence>
<dbReference type="AlphaFoldDB" id="A0A8J2K6Z3"/>
<reference evidence="1" key="1">
    <citation type="submission" date="2021-06" db="EMBL/GenBank/DDBJ databases">
        <authorList>
            <person name="Hodson N. C."/>
            <person name="Mongue J. A."/>
            <person name="Jaron S. K."/>
        </authorList>
    </citation>
    <scope>NUCLEOTIDE SEQUENCE</scope>
</reference>
<accession>A0A8J2K6Z3</accession>
<organism evidence="1 2">
    <name type="scientific">Allacma fusca</name>
    <dbReference type="NCBI Taxonomy" id="39272"/>
    <lineage>
        <taxon>Eukaryota</taxon>
        <taxon>Metazoa</taxon>
        <taxon>Ecdysozoa</taxon>
        <taxon>Arthropoda</taxon>
        <taxon>Hexapoda</taxon>
        <taxon>Collembola</taxon>
        <taxon>Symphypleona</taxon>
        <taxon>Sminthuridae</taxon>
        <taxon>Allacma</taxon>
    </lineage>
</organism>